<keyword evidence="2" id="KW-1185">Reference proteome</keyword>
<dbReference type="SUPFAM" id="SSF53850">
    <property type="entry name" value="Periplasmic binding protein-like II"/>
    <property type="match status" value="1"/>
</dbReference>
<dbReference type="Gene3D" id="3.40.190.10">
    <property type="entry name" value="Periplasmic binding protein-like II"/>
    <property type="match status" value="2"/>
</dbReference>
<dbReference type="Proteomes" id="UP001595555">
    <property type="component" value="Unassembled WGS sequence"/>
</dbReference>
<evidence type="ECO:0000313" key="2">
    <source>
        <dbReference type="Proteomes" id="UP001595555"/>
    </source>
</evidence>
<organism evidence="1 2">
    <name type="scientific">Cellvibrio fontiphilus</name>
    <dbReference type="NCBI Taxonomy" id="1815559"/>
    <lineage>
        <taxon>Bacteria</taxon>
        <taxon>Pseudomonadati</taxon>
        <taxon>Pseudomonadota</taxon>
        <taxon>Gammaproteobacteria</taxon>
        <taxon>Cellvibrionales</taxon>
        <taxon>Cellvibrionaceae</taxon>
        <taxon>Cellvibrio</taxon>
    </lineage>
</organism>
<gene>
    <name evidence="1" type="ORF">ACFODX_02100</name>
</gene>
<protein>
    <submittedName>
        <fullName evidence="1">Substrate-binding periplasmic protein</fullName>
    </submittedName>
</protein>
<name>A0ABV7F9U6_9GAMM</name>
<comment type="caution">
    <text evidence="1">The sequence shown here is derived from an EMBL/GenBank/DDBJ whole genome shotgun (WGS) entry which is preliminary data.</text>
</comment>
<dbReference type="RefSeq" id="WP_378115581.1">
    <property type="nucleotide sequence ID" value="NZ_JBHRTF010000002.1"/>
</dbReference>
<reference evidence="2" key="1">
    <citation type="journal article" date="2019" name="Int. J. Syst. Evol. Microbiol.">
        <title>The Global Catalogue of Microorganisms (GCM) 10K type strain sequencing project: providing services to taxonomists for standard genome sequencing and annotation.</title>
        <authorList>
            <consortium name="The Broad Institute Genomics Platform"/>
            <consortium name="The Broad Institute Genome Sequencing Center for Infectious Disease"/>
            <person name="Wu L."/>
            <person name="Ma J."/>
        </authorList>
    </citation>
    <scope>NUCLEOTIDE SEQUENCE [LARGE SCALE GENOMIC DNA]</scope>
    <source>
        <strain evidence="2">KCTC 52237</strain>
    </source>
</reference>
<sequence length="296" mass="34155">MYIKNVCLHLRHQLLAIGSLLFALISYPLTTHAETLRIVQGNNSIEIYARGLLQLALSKLPENYTLAETVPNTSEERMVSMLMDKQLDVVWYATTNELEEKLQPVYIPIYRGLLGYRVLMIKKGNQHKFDGIKTLEDLRRVSLGQGHFWADTNVLTANGLNVVKVLKYEGLFYMLDGERFDAFPRGAHEPWSEMQRYPSLELEVEKNLLLAYTNPFYFFVNKDNTKLAQDIERGLRLAIEDGSFNEYFFNDPTVKDVMTKANLKNRTLIKLDNPGLSKKTPLDDASLWFDPYSFNE</sequence>
<dbReference type="EMBL" id="JBHRTF010000002">
    <property type="protein sequence ID" value="MFC3114330.1"/>
    <property type="molecule type" value="Genomic_DNA"/>
</dbReference>
<evidence type="ECO:0000313" key="1">
    <source>
        <dbReference type="EMBL" id="MFC3114330.1"/>
    </source>
</evidence>
<proteinExistence type="predicted"/>
<accession>A0ABV7F9U6</accession>